<evidence type="ECO:0000259" key="8">
    <source>
        <dbReference type="Pfam" id="PF17917"/>
    </source>
</evidence>
<dbReference type="CDD" id="cd09274">
    <property type="entry name" value="RNase_HI_RT_Ty3"/>
    <property type="match status" value="1"/>
</dbReference>
<dbReference type="FunFam" id="3.10.20.370:FF:000001">
    <property type="entry name" value="Retrovirus-related Pol polyprotein from transposon 17.6-like protein"/>
    <property type="match status" value="1"/>
</dbReference>
<evidence type="ECO:0000256" key="5">
    <source>
        <dbReference type="ARBA" id="ARBA00022759"/>
    </source>
</evidence>
<dbReference type="InterPro" id="IPR050951">
    <property type="entry name" value="Retrovirus_Pol_polyprotein"/>
</dbReference>
<keyword evidence="6" id="KW-0378">Hydrolase</keyword>
<keyword evidence="2" id="KW-0808">Transferase</keyword>
<name>A0A8J2NJC0_9HEXA</name>
<evidence type="ECO:0000256" key="7">
    <source>
        <dbReference type="ARBA" id="ARBA00022918"/>
    </source>
</evidence>
<organism evidence="10 11">
    <name type="scientific">Allacma fusca</name>
    <dbReference type="NCBI Taxonomy" id="39272"/>
    <lineage>
        <taxon>Eukaryota</taxon>
        <taxon>Metazoa</taxon>
        <taxon>Ecdysozoa</taxon>
        <taxon>Arthropoda</taxon>
        <taxon>Hexapoda</taxon>
        <taxon>Collembola</taxon>
        <taxon>Symphypleona</taxon>
        <taxon>Sminthuridae</taxon>
        <taxon>Allacma</taxon>
    </lineage>
</organism>
<dbReference type="AlphaFoldDB" id="A0A8J2NJC0"/>
<dbReference type="PANTHER" id="PTHR37984:SF9">
    <property type="entry name" value="INTEGRASE CATALYTIC DOMAIN-CONTAINING PROTEIN"/>
    <property type="match status" value="1"/>
</dbReference>
<evidence type="ECO:0000313" key="10">
    <source>
        <dbReference type="EMBL" id="CAG7661676.1"/>
    </source>
</evidence>
<comment type="caution">
    <text evidence="10">The sequence shown here is derived from an EMBL/GenBank/DDBJ whole genome shotgun (WGS) entry which is preliminary data.</text>
</comment>
<evidence type="ECO:0000259" key="9">
    <source>
        <dbReference type="Pfam" id="PF17921"/>
    </source>
</evidence>
<keyword evidence="4" id="KW-0540">Nuclease</keyword>
<dbReference type="PANTHER" id="PTHR37984">
    <property type="entry name" value="PROTEIN CBG26694"/>
    <property type="match status" value="1"/>
</dbReference>
<keyword evidence="3" id="KW-0548">Nucleotidyltransferase</keyword>
<sequence>MLAHFHTGNSTIVSSDSSSYGLGAVLRQLGDDGNLHPVAYASRTLYKAERGYAQIEKEALAMVWACERCEYFILGLPFKVETDHKPLLAIMNTKNLDELSSQLQRFRMRMMRYSYDIVHTPGKDLVAADTLYRNPLPETGDTNVEDDGEAQVALIINHIPASDKRLQEIFEAQQDDKVCKQLCKFCKTEWPSKEKLPPELKPYLQCKDELSVTDGLLMRGIRLVIPPKLMPEMLQRIHTGHLGITKCRSRAKESVWWPRISAEIQEIAERCTICIKFRRKAHEPFIPSEFPTRSWEKVAMDMFYLEGETYLLLQITIPVIRK</sequence>
<dbReference type="FunFam" id="1.10.340.70:FF:000003">
    <property type="entry name" value="Protein CBG25708"/>
    <property type="match status" value="1"/>
</dbReference>
<dbReference type="OrthoDB" id="2286242at2759"/>
<dbReference type="InterPro" id="IPR041588">
    <property type="entry name" value="Integrase_H2C2"/>
</dbReference>
<protein>
    <recommendedName>
        <fullName evidence="1">RNA-directed DNA polymerase</fullName>
        <ecNumber evidence="1">2.7.7.49</ecNumber>
    </recommendedName>
</protein>
<keyword evidence="11" id="KW-1185">Reference proteome</keyword>
<gene>
    <name evidence="10" type="ORF">AFUS01_LOCUS1410</name>
</gene>
<dbReference type="GO" id="GO:0004519">
    <property type="term" value="F:endonuclease activity"/>
    <property type="evidence" value="ECO:0007669"/>
    <property type="project" value="UniProtKB-KW"/>
</dbReference>
<dbReference type="EMBL" id="CAJVCH010007786">
    <property type="protein sequence ID" value="CAG7661676.1"/>
    <property type="molecule type" value="Genomic_DNA"/>
</dbReference>
<dbReference type="GO" id="GO:0016787">
    <property type="term" value="F:hydrolase activity"/>
    <property type="evidence" value="ECO:0007669"/>
    <property type="project" value="UniProtKB-KW"/>
</dbReference>
<evidence type="ECO:0000256" key="3">
    <source>
        <dbReference type="ARBA" id="ARBA00022695"/>
    </source>
</evidence>
<dbReference type="EC" id="2.7.7.49" evidence="1"/>
<keyword evidence="7" id="KW-0695">RNA-directed DNA polymerase</keyword>
<dbReference type="Proteomes" id="UP000708208">
    <property type="component" value="Unassembled WGS sequence"/>
</dbReference>
<dbReference type="InterPro" id="IPR041373">
    <property type="entry name" value="RT_RNaseH"/>
</dbReference>
<evidence type="ECO:0000313" key="11">
    <source>
        <dbReference type="Proteomes" id="UP000708208"/>
    </source>
</evidence>
<proteinExistence type="predicted"/>
<evidence type="ECO:0000256" key="1">
    <source>
        <dbReference type="ARBA" id="ARBA00012493"/>
    </source>
</evidence>
<keyword evidence="5" id="KW-0255">Endonuclease</keyword>
<accession>A0A8J2NJC0</accession>
<dbReference type="Pfam" id="PF17917">
    <property type="entry name" value="RT_RNaseH"/>
    <property type="match status" value="1"/>
</dbReference>
<dbReference type="GO" id="GO:0003964">
    <property type="term" value="F:RNA-directed DNA polymerase activity"/>
    <property type="evidence" value="ECO:0007669"/>
    <property type="project" value="UniProtKB-KW"/>
</dbReference>
<evidence type="ECO:0000256" key="6">
    <source>
        <dbReference type="ARBA" id="ARBA00022801"/>
    </source>
</evidence>
<feature type="domain" description="Reverse transcriptase RNase H-like" evidence="8">
    <location>
        <begin position="10"/>
        <end position="113"/>
    </location>
</feature>
<evidence type="ECO:0000256" key="4">
    <source>
        <dbReference type="ARBA" id="ARBA00022722"/>
    </source>
</evidence>
<dbReference type="Pfam" id="PF17921">
    <property type="entry name" value="Integrase_H2C2"/>
    <property type="match status" value="1"/>
</dbReference>
<evidence type="ECO:0000256" key="2">
    <source>
        <dbReference type="ARBA" id="ARBA00022679"/>
    </source>
</evidence>
<reference evidence="10" key="1">
    <citation type="submission" date="2021-06" db="EMBL/GenBank/DDBJ databases">
        <authorList>
            <person name="Hodson N. C."/>
            <person name="Mongue J. A."/>
            <person name="Jaron S. K."/>
        </authorList>
    </citation>
    <scope>NUCLEOTIDE SEQUENCE</scope>
</reference>
<feature type="domain" description="Integrase zinc-binding" evidence="9">
    <location>
        <begin position="225"/>
        <end position="278"/>
    </location>
</feature>